<dbReference type="PANTHER" id="PTHR47338">
    <property type="entry name" value="ZN(II)2CYS6 TRANSCRIPTION FACTOR (EUROFUNG)-RELATED"/>
    <property type="match status" value="1"/>
</dbReference>
<dbReference type="Gene3D" id="4.10.240.10">
    <property type="entry name" value="Zn(2)-C6 fungal-type DNA-binding domain"/>
    <property type="match status" value="1"/>
</dbReference>
<feature type="region of interest" description="Disordered" evidence="6">
    <location>
        <begin position="84"/>
        <end position="126"/>
    </location>
</feature>
<dbReference type="Proteomes" id="UP000444721">
    <property type="component" value="Unassembled WGS sequence"/>
</dbReference>
<evidence type="ECO:0000256" key="6">
    <source>
        <dbReference type="SAM" id="MobiDB-lite"/>
    </source>
</evidence>
<dbReference type="RefSeq" id="XP_044558222.1">
    <property type="nucleotide sequence ID" value="XM_044712043.1"/>
</dbReference>
<evidence type="ECO:0000313" key="9">
    <source>
        <dbReference type="Proteomes" id="UP000444721"/>
    </source>
</evidence>
<dbReference type="OrthoDB" id="270167at2759"/>
<dbReference type="GO" id="GO:0000981">
    <property type="term" value="F:DNA-binding transcription factor activity, RNA polymerase II-specific"/>
    <property type="evidence" value="ECO:0007669"/>
    <property type="project" value="InterPro"/>
</dbReference>
<evidence type="ECO:0000259" key="7">
    <source>
        <dbReference type="PROSITE" id="PS50048"/>
    </source>
</evidence>
<keyword evidence="2" id="KW-0479">Metal-binding</keyword>
<dbReference type="VEuPathDB" id="AmoebaDB:NF0003230"/>
<name>A0A6A5BKW4_NAEFO</name>
<dbReference type="SMART" id="SM00066">
    <property type="entry name" value="GAL4"/>
    <property type="match status" value="1"/>
</dbReference>
<feature type="domain" description="Zn(2)-C6 fungal-type" evidence="7">
    <location>
        <begin position="25"/>
        <end position="55"/>
    </location>
</feature>
<dbReference type="InterPro" id="IPR050815">
    <property type="entry name" value="TF_fung"/>
</dbReference>
<feature type="compositionally biased region" description="Low complexity" evidence="6">
    <location>
        <begin position="116"/>
        <end position="126"/>
    </location>
</feature>
<dbReference type="Pfam" id="PF00172">
    <property type="entry name" value="Zn_clus"/>
    <property type="match status" value="1"/>
</dbReference>
<evidence type="ECO:0000256" key="1">
    <source>
        <dbReference type="ARBA" id="ARBA00004123"/>
    </source>
</evidence>
<dbReference type="PANTHER" id="PTHR47338:SF5">
    <property type="entry name" value="ZN(II)2CYS6 TRANSCRIPTION FACTOR (EUROFUNG)"/>
    <property type="match status" value="1"/>
</dbReference>
<dbReference type="VEuPathDB" id="AmoebaDB:FDP41_008213"/>
<evidence type="ECO:0000256" key="3">
    <source>
        <dbReference type="ARBA" id="ARBA00023015"/>
    </source>
</evidence>
<keyword evidence="3" id="KW-0805">Transcription regulation</keyword>
<dbReference type="CDD" id="cd00067">
    <property type="entry name" value="GAL4"/>
    <property type="match status" value="1"/>
</dbReference>
<dbReference type="GO" id="GO:0005634">
    <property type="term" value="C:nucleus"/>
    <property type="evidence" value="ECO:0007669"/>
    <property type="project" value="UniProtKB-SubCell"/>
</dbReference>
<dbReference type="PROSITE" id="PS50048">
    <property type="entry name" value="ZN2_CY6_FUNGAL_2"/>
    <property type="match status" value="1"/>
</dbReference>
<dbReference type="OMA" id="CHEFASF"/>
<evidence type="ECO:0000313" key="8">
    <source>
        <dbReference type="EMBL" id="KAF0973509.1"/>
    </source>
</evidence>
<keyword evidence="5" id="KW-0539">Nucleus</keyword>
<dbReference type="GO" id="GO:0008270">
    <property type="term" value="F:zinc ion binding"/>
    <property type="evidence" value="ECO:0007669"/>
    <property type="project" value="InterPro"/>
</dbReference>
<evidence type="ECO:0000256" key="5">
    <source>
        <dbReference type="ARBA" id="ARBA00023242"/>
    </source>
</evidence>
<protein>
    <recommendedName>
        <fullName evidence="7">Zn(2)-C6 fungal-type domain-containing protein</fullName>
    </recommendedName>
</protein>
<dbReference type="AlphaFoldDB" id="A0A6A5BKW4"/>
<dbReference type="InterPro" id="IPR001138">
    <property type="entry name" value="Zn2Cys6_DnaBD"/>
</dbReference>
<comment type="subcellular location">
    <subcellularLocation>
        <location evidence="1">Nucleus</location>
    </subcellularLocation>
</comment>
<dbReference type="VEuPathDB" id="AmoebaDB:NfTy_040590"/>
<feature type="compositionally biased region" description="Basic and acidic residues" evidence="6">
    <location>
        <begin position="92"/>
        <end position="101"/>
    </location>
</feature>
<feature type="compositionally biased region" description="Polar residues" evidence="6">
    <location>
        <begin position="102"/>
        <end position="111"/>
    </location>
</feature>
<dbReference type="EMBL" id="VFQX01000060">
    <property type="protein sequence ID" value="KAF0973509.1"/>
    <property type="molecule type" value="Genomic_DNA"/>
</dbReference>
<gene>
    <name evidence="8" type="ORF">FDP41_008213</name>
</gene>
<sequence>MNTSIIADKEIQPSSSSPPHLHSHACQSCRQLHRKCDKTLPSCSYCIKRGYKCVYKSERKNCCGNTKEHREEKKAHPIVFVNVATQQNHQQQQREDERSRTSLETARSSNVGGRVSTPYSSTTTTLTTPNQYHKSTTCTNILTVDRISPIESRIEHQINYVYSTRQTMDLYYDILSMGFPLIDRSTFEKVLEYQTTNSVQNMMNDFRYDFICDLEKDQALFYTVQAVCFQRLGCHEFASFHFNNGKQLIGNYFDDVDSTSIILAMRFMAEYLLGAGDKRKARSLLNTVKVKISPFIQQLRRAVKEFHEDQLRTDYIEKLMLSGQANWLIVYLLEAEMHFFDIFYCEEEHPESFIFEELELFTKNQMTLSQKNLGISSCRSLNKETAEKLFAVIEAFSSIVNLAMDSFGKREILSCLLTKFFMAQLRLDVLLNCDQETQNLQEMLRVARDVIQLTEHRHFPFIPACVTKVIITACTIRASYYSYLSPEDNLRNDLRALKILSSRFPLIQNEYNHLIKSIESLTYLHHNSEDTILLSSLLPFNEVDTRINCDVSHLMNSSDVKRIDVEEKFIHFNQYERCKSNLKELMNGSEILDIIVESVKEEVTIKTTITDPKQQIEALKNMRLRLGSQVIEMAKIHNDHSGQIAGELLKKQALFEFNLSKAKLENPEFDPNQTDLKNDFIYRFFISRSREFSC</sequence>
<evidence type="ECO:0000256" key="2">
    <source>
        <dbReference type="ARBA" id="ARBA00022723"/>
    </source>
</evidence>
<evidence type="ECO:0000256" key="4">
    <source>
        <dbReference type="ARBA" id="ARBA00023163"/>
    </source>
</evidence>
<keyword evidence="9" id="KW-1185">Reference proteome</keyword>
<organism evidence="8 9">
    <name type="scientific">Naegleria fowleri</name>
    <name type="common">Brain eating amoeba</name>
    <dbReference type="NCBI Taxonomy" id="5763"/>
    <lineage>
        <taxon>Eukaryota</taxon>
        <taxon>Discoba</taxon>
        <taxon>Heterolobosea</taxon>
        <taxon>Tetramitia</taxon>
        <taxon>Eutetramitia</taxon>
        <taxon>Vahlkampfiidae</taxon>
        <taxon>Naegleria</taxon>
    </lineage>
</organism>
<accession>A0A6A5BKW4</accession>
<keyword evidence="4" id="KW-0804">Transcription</keyword>
<dbReference type="VEuPathDB" id="AmoebaDB:NfTy_091330"/>
<dbReference type="InterPro" id="IPR036864">
    <property type="entry name" value="Zn2-C6_fun-type_DNA-bd_sf"/>
</dbReference>
<dbReference type="SUPFAM" id="SSF57701">
    <property type="entry name" value="Zn2/Cys6 DNA-binding domain"/>
    <property type="match status" value="1"/>
</dbReference>
<comment type="caution">
    <text evidence="8">The sequence shown here is derived from an EMBL/GenBank/DDBJ whole genome shotgun (WGS) entry which is preliminary data.</text>
</comment>
<dbReference type="PROSITE" id="PS00463">
    <property type="entry name" value="ZN2_CY6_FUNGAL_1"/>
    <property type="match status" value="1"/>
</dbReference>
<feature type="region of interest" description="Disordered" evidence="6">
    <location>
        <begin position="1"/>
        <end position="23"/>
    </location>
</feature>
<proteinExistence type="predicted"/>
<dbReference type="GeneID" id="68115431"/>
<reference evidence="8 9" key="1">
    <citation type="journal article" date="2019" name="Sci. Rep.">
        <title>Nanopore sequencing improves the draft genome of the human pathogenic amoeba Naegleria fowleri.</title>
        <authorList>
            <person name="Liechti N."/>
            <person name="Schurch N."/>
            <person name="Bruggmann R."/>
            <person name="Wittwer M."/>
        </authorList>
    </citation>
    <scope>NUCLEOTIDE SEQUENCE [LARGE SCALE GENOMIC DNA]</scope>
    <source>
        <strain evidence="8 9">ATCC 30894</strain>
    </source>
</reference>